<proteinExistence type="predicted"/>
<keyword evidence="2" id="KW-0812">Transmembrane</keyword>
<dbReference type="EMBL" id="MU005594">
    <property type="protein sequence ID" value="KAF2680919.1"/>
    <property type="molecule type" value="Genomic_DNA"/>
</dbReference>
<evidence type="ECO:0000256" key="2">
    <source>
        <dbReference type="SAM" id="Phobius"/>
    </source>
</evidence>
<reference evidence="3" key="1">
    <citation type="journal article" date="2020" name="Stud. Mycol.">
        <title>101 Dothideomycetes genomes: a test case for predicting lifestyles and emergence of pathogens.</title>
        <authorList>
            <person name="Haridas S."/>
            <person name="Albert R."/>
            <person name="Binder M."/>
            <person name="Bloem J."/>
            <person name="Labutti K."/>
            <person name="Salamov A."/>
            <person name="Andreopoulos B."/>
            <person name="Baker S."/>
            <person name="Barry K."/>
            <person name="Bills G."/>
            <person name="Bluhm B."/>
            <person name="Cannon C."/>
            <person name="Castanera R."/>
            <person name="Culley D."/>
            <person name="Daum C."/>
            <person name="Ezra D."/>
            <person name="Gonzalez J."/>
            <person name="Henrissat B."/>
            <person name="Kuo A."/>
            <person name="Liang C."/>
            <person name="Lipzen A."/>
            <person name="Lutzoni F."/>
            <person name="Magnuson J."/>
            <person name="Mondo S."/>
            <person name="Nolan M."/>
            <person name="Ohm R."/>
            <person name="Pangilinan J."/>
            <person name="Park H.-J."/>
            <person name="Ramirez L."/>
            <person name="Alfaro M."/>
            <person name="Sun H."/>
            <person name="Tritt A."/>
            <person name="Yoshinaga Y."/>
            <person name="Zwiers L.-H."/>
            <person name="Turgeon B."/>
            <person name="Goodwin S."/>
            <person name="Spatafora J."/>
            <person name="Crous P."/>
            <person name="Grigoriev I."/>
        </authorList>
    </citation>
    <scope>NUCLEOTIDE SEQUENCE</scope>
    <source>
        <strain evidence="3">CBS 122367</strain>
    </source>
</reference>
<evidence type="ECO:0000256" key="1">
    <source>
        <dbReference type="SAM" id="MobiDB-lite"/>
    </source>
</evidence>
<feature type="region of interest" description="Disordered" evidence="1">
    <location>
        <begin position="217"/>
        <end position="271"/>
    </location>
</feature>
<sequence>MLPRPGGFLFMREPTAGESLDRCCSSSETTDRNLRGDRLGRRTDLTPAKVRDQRPGSRTTITSSPTEDFYYSANGYKSQQDPSVCSSLSKSVNGACSPCRPLHLSNASQAHADQWQALTPPRADNSKMQALLFNVLTVILAAGTLVVAFIHIVHQWRQIRGRDVEHHDHDAFADEGRRVERMDSSGTERTLTPVLGVGEAAGLYAIELEEFEPKELDLQNPEADEGRMEAPGPPDLQTEEARGGEIEVEKGDTAISESRKGGEDWSSYFRR</sequence>
<feature type="compositionally biased region" description="Basic and acidic residues" evidence="1">
    <location>
        <begin position="239"/>
        <end position="263"/>
    </location>
</feature>
<evidence type="ECO:0000313" key="3">
    <source>
        <dbReference type="EMBL" id="KAF2680919.1"/>
    </source>
</evidence>
<name>A0A6G1ISR9_9PLEO</name>
<feature type="region of interest" description="Disordered" evidence="1">
    <location>
        <begin position="20"/>
        <end position="42"/>
    </location>
</feature>
<keyword evidence="4" id="KW-1185">Reference proteome</keyword>
<keyword evidence="2" id="KW-0472">Membrane</keyword>
<gene>
    <name evidence="3" type="ORF">K458DRAFT_392584</name>
</gene>
<dbReference type="AlphaFoldDB" id="A0A6G1ISR9"/>
<evidence type="ECO:0000313" key="4">
    <source>
        <dbReference type="Proteomes" id="UP000799291"/>
    </source>
</evidence>
<feature type="transmembrane region" description="Helical" evidence="2">
    <location>
        <begin position="131"/>
        <end position="153"/>
    </location>
</feature>
<accession>A0A6G1ISR9</accession>
<organism evidence="3 4">
    <name type="scientific">Lentithecium fluviatile CBS 122367</name>
    <dbReference type="NCBI Taxonomy" id="1168545"/>
    <lineage>
        <taxon>Eukaryota</taxon>
        <taxon>Fungi</taxon>
        <taxon>Dikarya</taxon>
        <taxon>Ascomycota</taxon>
        <taxon>Pezizomycotina</taxon>
        <taxon>Dothideomycetes</taxon>
        <taxon>Pleosporomycetidae</taxon>
        <taxon>Pleosporales</taxon>
        <taxon>Massarineae</taxon>
        <taxon>Lentitheciaceae</taxon>
        <taxon>Lentithecium</taxon>
    </lineage>
</organism>
<keyword evidence="2" id="KW-1133">Transmembrane helix</keyword>
<dbReference type="Proteomes" id="UP000799291">
    <property type="component" value="Unassembled WGS sequence"/>
</dbReference>
<feature type="compositionally biased region" description="Basic and acidic residues" evidence="1">
    <location>
        <begin position="29"/>
        <end position="42"/>
    </location>
</feature>
<protein>
    <submittedName>
        <fullName evidence="3">Uncharacterized protein</fullName>
    </submittedName>
</protein>